<evidence type="ECO:0000256" key="2">
    <source>
        <dbReference type="ARBA" id="ARBA00022448"/>
    </source>
</evidence>
<accession>A0ABU0FPH8</accession>
<evidence type="ECO:0000313" key="8">
    <source>
        <dbReference type="Proteomes" id="UP001237448"/>
    </source>
</evidence>
<dbReference type="PROSITE" id="PS00211">
    <property type="entry name" value="ABC_TRANSPORTER_1"/>
    <property type="match status" value="1"/>
</dbReference>
<dbReference type="InterPro" id="IPR003439">
    <property type="entry name" value="ABC_transporter-like_ATP-bd"/>
</dbReference>
<dbReference type="InterPro" id="IPR008995">
    <property type="entry name" value="Mo/tungstate-bd_C_term_dom"/>
</dbReference>
<evidence type="ECO:0000256" key="5">
    <source>
        <dbReference type="SAM" id="MobiDB-lite"/>
    </source>
</evidence>
<feature type="compositionally biased region" description="Low complexity" evidence="5">
    <location>
        <begin position="7"/>
        <end position="20"/>
    </location>
</feature>
<feature type="region of interest" description="Disordered" evidence="5">
    <location>
        <begin position="1"/>
        <end position="20"/>
    </location>
</feature>
<dbReference type="RefSeq" id="WP_307436943.1">
    <property type="nucleotide sequence ID" value="NZ_JAUSVK010000001.1"/>
</dbReference>
<organism evidence="7 8">
    <name type="scientific">Labrys monachus</name>
    <dbReference type="NCBI Taxonomy" id="217067"/>
    <lineage>
        <taxon>Bacteria</taxon>
        <taxon>Pseudomonadati</taxon>
        <taxon>Pseudomonadota</taxon>
        <taxon>Alphaproteobacteria</taxon>
        <taxon>Hyphomicrobiales</taxon>
        <taxon>Xanthobacteraceae</taxon>
        <taxon>Labrys</taxon>
    </lineage>
</organism>
<dbReference type="EMBL" id="JAUSVK010000001">
    <property type="protein sequence ID" value="MDQ0396521.1"/>
    <property type="molecule type" value="Genomic_DNA"/>
</dbReference>
<dbReference type="SMART" id="SM00382">
    <property type="entry name" value="AAA"/>
    <property type="match status" value="1"/>
</dbReference>
<dbReference type="SUPFAM" id="SSF52540">
    <property type="entry name" value="P-loop containing nucleoside triphosphate hydrolases"/>
    <property type="match status" value="1"/>
</dbReference>
<dbReference type="SUPFAM" id="SSF50331">
    <property type="entry name" value="MOP-like"/>
    <property type="match status" value="1"/>
</dbReference>
<comment type="similarity">
    <text evidence="1">Belongs to the ABC transporter superfamily.</text>
</comment>
<dbReference type="InterPro" id="IPR027417">
    <property type="entry name" value="P-loop_NTPase"/>
</dbReference>
<dbReference type="InterPro" id="IPR050093">
    <property type="entry name" value="ABC_SmlMolc_Importer"/>
</dbReference>
<dbReference type="Gene3D" id="3.40.50.300">
    <property type="entry name" value="P-loop containing nucleotide triphosphate hydrolases"/>
    <property type="match status" value="1"/>
</dbReference>
<sequence>MNDRSVSAQPGPAAAGRQASGEIRLTHITKTFGESHAVKDINLTIPHGSYCCLLGPSGCGKTTILRMIAGHETPSSGQIFIGDQMVVGKPPVERGTAMMFQSYALFPHLSILDNVAFYLKMRGVGKEERRERAHRMLERVQLDHLRNRMPAQLSGGQQQRVALARSLITNPRVLLLDEPLSALDEFLRLQMRGELKALQAELGITFVHVTHTQPEAIALADMVVVMDTGRIEQAATANDIFNRPTTPYVARFMGGQNVLTGTVASVSAAGVRLEGTQGEAFDVPVGGAPAAGAPMSISIRRDRIHVAKATGEAAPLAPNSVAGVVEATEYQGNFVKVSILVAGGSAFVANVADEEFFAGPVGPGDRVVASWKPEQVHVLSKVDSGEARKPYAAGGH</sequence>
<gene>
    <name evidence="7" type="ORF">J3R73_006313</name>
</gene>
<evidence type="ECO:0000313" key="7">
    <source>
        <dbReference type="EMBL" id="MDQ0396521.1"/>
    </source>
</evidence>
<reference evidence="7 8" key="1">
    <citation type="submission" date="2023-07" db="EMBL/GenBank/DDBJ databases">
        <title>Genomic Encyclopedia of Type Strains, Phase IV (KMG-IV): sequencing the most valuable type-strain genomes for metagenomic binning, comparative biology and taxonomic classification.</title>
        <authorList>
            <person name="Goeker M."/>
        </authorList>
    </citation>
    <scope>NUCLEOTIDE SEQUENCE [LARGE SCALE GENOMIC DNA]</scope>
    <source>
        <strain evidence="7 8">DSM 5896</strain>
    </source>
</reference>
<keyword evidence="8" id="KW-1185">Reference proteome</keyword>
<evidence type="ECO:0000259" key="6">
    <source>
        <dbReference type="PROSITE" id="PS50893"/>
    </source>
</evidence>
<proteinExistence type="inferred from homology"/>
<keyword evidence="4 7" id="KW-0067">ATP-binding</keyword>
<dbReference type="InterPro" id="IPR013611">
    <property type="entry name" value="Transp-assoc_OB_typ2"/>
</dbReference>
<dbReference type="InterPro" id="IPR003593">
    <property type="entry name" value="AAA+_ATPase"/>
</dbReference>
<name>A0ABU0FPH8_9HYPH</name>
<dbReference type="PROSITE" id="PS50893">
    <property type="entry name" value="ABC_TRANSPORTER_2"/>
    <property type="match status" value="1"/>
</dbReference>
<protein>
    <submittedName>
        <fullName evidence="7">Spermidine/putrescine transport system ATP-binding protein</fullName>
    </submittedName>
</protein>
<dbReference type="GO" id="GO:0005524">
    <property type="term" value="F:ATP binding"/>
    <property type="evidence" value="ECO:0007669"/>
    <property type="project" value="UniProtKB-KW"/>
</dbReference>
<dbReference type="PANTHER" id="PTHR42781:SF4">
    <property type="entry name" value="SPERMIDINE_PUTRESCINE IMPORT ATP-BINDING PROTEIN POTA"/>
    <property type="match status" value="1"/>
</dbReference>
<feature type="domain" description="ABC transporter" evidence="6">
    <location>
        <begin position="23"/>
        <end position="253"/>
    </location>
</feature>
<comment type="caution">
    <text evidence="7">The sequence shown here is derived from an EMBL/GenBank/DDBJ whole genome shotgun (WGS) entry which is preliminary data.</text>
</comment>
<evidence type="ECO:0000256" key="3">
    <source>
        <dbReference type="ARBA" id="ARBA00022741"/>
    </source>
</evidence>
<dbReference type="Proteomes" id="UP001237448">
    <property type="component" value="Unassembled WGS sequence"/>
</dbReference>
<evidence type="ECO:0000256" key="4">
    <source>
        <dbReference type="ARBA" id="ARBA00022840"/>
    </source>
</evidence>
<dbReference type="Pfam" id="PF00005">
    <property type="entry name" value="ABC_tran"/>
    <property type="match status" value="1"/>
</dbReference>
<keyword evidence="2" id="KW-0813">Transport</keyword>
<dbReference type="PANTHER" id="PTHR42781">
    <property type="entry name" value="SPERMIDINE/PUTRESCINE IMPORT ATP-BINDING PROTEIN POTA"/>
    <property type="match status" value="1"/>
</dbReference>
<keyword evidence="3" id="KW-0547">Nucleotide-binding</keyword>
<evidence type="ECO:0000256" key="1">
    <source>
        <dbReference type="ARBA" id="ARBA00005417"/>
    </source>
</evidence>
<dbReference type="Gene3D" id="2.40.50.100">
    <property type="match status" value="1"/>
</dbReference>
<dbReference type="InterPro" id="IPR017871">
    <property type="entry name" value="ABC_transporter-like_CS"/>
</dbReference>
<dbReference type="Pfam" id="PF08402">
    <property type="entry name" value="TOBE_2"/>
    <property type="match status" value="1"/>
</dbReference>